<keyword evidence="3" id="KW-1185">Reference proteome</keyword>
<accession>A0AAE0N126</accession>
<evidence type="ECO:0000259" key="1">
    <source>
        <dbReference type="Pfam" id="PF06985"/>
    </source>
</evidence>
<dbReference type="Pfam" id="PF06985">
    <property type="entry name" value="HET"/>
    <property type="match status" value="1"/>
</dbReference>
<comment type="caution">
    <text evidence="2">The sequence shown here is derived from an EMBL/GenBank/DDBJ whole genome shotgun (WGS) entry which is preliminary data.</text>
</comment>
<dbReference type="PANTHER" id="PTHR33112">
    <property type="entry name" value="DOMAIN PROTEIN, PUTATIVE-RELATED"/>
    <property type="match status" value="1"/>
</dbReference>
<sequence>MQSTTTGGAPAARILHQQVDFTPVRHWLDYCASHHGETCTAMHRAPVAGFRVIDCRTRDIVSGTLAGEQTYAALSYVWGSDSTSFLAVTTGDGRLPDDVPRVVKDAMEATLQLGFRFLWVDRYCIRQDRPLEKHEQIKKMGDIYEQAVVTIVAAAGDSGAHGLPGVRDTPRVLYQNITIGDQSLSVASTNVSTRIQQSRWNTRGWTYQESLLSRRRLVFTDSQVYFQCHSMSCFETLSIHLDDLHDQQSGRFRDTTLPRVFPTLSPSDPLAHISLWVSQFSRRSFSFESDALDAFQGILRVAEAKGWIRGNICGLPLPNRTRADSAALQNFLLWETSPYGKVSRRAEFPSWSWVGWR</sequence>
<dbReference type="Proteomes" id="UP001287356">
    <property type="component" value="Unassembled WGS sequence"/>
</dbReference>
<dbReference type="EMBL" id="JAULSN010000008">
    <property type="protein sequence ID" value="KAK3365564.1"/>
    <property type="molecule type" value="Genomic_DNA"/>
</dbReference>
<feature type="domain" description="Heterokaryon incompatibility" evidence="1">
    <location>
        <begin position="71"/>
        <end position="209"/>
    </location>
</feature>
<evidence type="ECO:0000313" key="3">
    <source>
        <dbReference type="Proteomes" id="UP001287356"/>
    </source>
</evidence>
<reference evidence="2" key="1">
    <citation type="journal article" date="2023" name="Mol. Phylogenet. Evol.">
        <title>Genome-scale phylogeny and comparative genomics of the fungal order Sordariales.</title>
        <authorList>
            <person name="Hensen N."/>
            <person name="Bonometti L."/>
            <person name="Westerberg I."/>
            <person name="Brannstrom I.O."/>
            <person name="Guillou S."/>
            <person name="Cros-Aarteil S."/>
            <person name="Calhoun S."/>
            <person name="Haridas S."/>
            <person name="Kuo A."/>
            <person name="Mondo S."/>
            <person name="Pangilinan J."/>
            <person name="Riley R."/>
            <person name="LaButti K."/>
            <person name="Andreopoulos B."/>
            <person name="Lipzen A."/>
            <person name="Chen C."/>
            <person name="Yan M."/>
            <person name="Daum C."/>
            <person name="Ng V."/>
            <person name="Clum A."/>
            <person name="Steindorff A."/>
            <person name="Ohm R.A."/>
            <person name="Martin F."/>
            <person name="Silar P."/>
            <person name="Natvig D.O."/>
            <person name="Lalanne C."/>
            <person name="Gautier V."/>
            <person name="Ament-Velasquez S.L."/>
            <person name="Kruys A."/>
            <person name="Hutchinson M.I."/>
            <person name="Powell A.J."/>
            <person name="Barry K."/>
            <person name="Miller A.N."/>
            <person name="Grigoriev I.V."/>
            <person name="Debuchy R."/>
            <person name="Gladieux P."/>
            <person name="Hiltunen Thoren M."/>
            <person name="Johannesson H."/>
        </authorList>
    </citation>
    <scope>NUCLEOTIDE SEQUENCE</scope>
    <source>
        <strain evidence="2">CBS 958.72</strain>
    </source>
</reference>
<gene>
    <name evidence="2" type="ORF">B0T24DRAFT_536027</name>
</gene>
<name>A0AAE0N126_9PEZI</name>
<protein>
    <submittedName>
        <fullName evidence="2">Heterokaryon incompatibility protein-domain-containing protein</fullName>
    </submittedName>
</protein>
<dbReference type="AlphaFoldDB" id="A0AAE0N126"/>
<reference evidence="2" key="2">
    <citation type="submission" date="2023-06" db="EMBL/GenBank/DDBJ databases">
        <authorList>
            <consortium name="Lawrence Berkeley National Laboratory"/>
            <person name="Haridas S."/>
            <person name="Hensen N."/>
            <person name="Bonometti L."/>
            <person name="Westerberg I."/>
            <person name="Brannstrom I.O."/>
            <person name="Guillou S."/>
            <person name="Cros-Aarteil S."/>
            <person name="Calhoun S."/>
            <person name="Kuo A."/>
            <person name="Mondo S."/>
            <person name="Pangilinan J."/>
            <person name="Riley R."/>
            <person name="Labutti K."/>
            <person name="Andreopoulos B."/>
            <person name="Lipzen A."/>
            <person name="Chen C."/>
            <person name="Yanf M."/>
            <person name="Daum C."/>
            <person name="Ng V."/>
            <person name="Clum A."/>
            <person name="Steindorff A."/>
            <person name="Ohm R."/>
            <person name="Martin F."/>
            <person name="Silar P."/>
            <person name="Natvig D."/>
            <person name="Lalanne C."/>
            <person name="Gautier V."/>
            <person name="Ament-Velasquez S.L."/>
            <person name="Kruys A."/>
            <person name="Hutchinson M.I."/>
            <person name="Powell A.J."/>
            <person name="Barry K."/>
            <person name="Miller A.N."/>
            <person name="Grigoriev I.V."/>
            <person name="Debuchy R."/>
            <person name="Gladieux P."/>
            <person name="Thoren M.H."/>
            <person name="Johannesson H."/>
        </authorList>
    </citation>
    <scope>NUCLEOTIDE SEQUENCE</scope>
    <source>
        <strain evidence="2">CBS 958.72</strain>
    </source>
</reference>
<feature type="non-terminal residue" evidence="2">
    <location>
        <position position="357"/>
    </location>
</feature>
<dbReference type="InterPro" id="IPR010730">
    <property type="entry name" value="HET"/>
</dbReference>
<dbReference type="PANTHER" id="PTHR33112:SF1">
    <property type="entry name" value="HETEROKARYON INCOMPATIBILITY DOMAIN-CONTAINING PROTEIN"/>
    <property type="match status" value="1"/>
</dbReference>
<organism evidence="2 3">
    <name type="scientific">Lasiosphaeria ovina</name>
    <dbReference type="NCBI Taxonomy" id="92902"/>
    <lineage>
        <taxon>Eukaryota</taxon>
        <taxon>Fungi</taxon>
        <taxon>Dikarya</taxon>
        <taxon>Ascomycota</taxon>
        <taxon>Pezizomycotina</taxon>
        <taxon>Sordariomycetes</taxon>
        <taxon>Sordariomycetidae</taxon>
        <taxon>Sordariales</taxon>
        <taxon>Lasiosphaeriaceae</taxon>
        <taxon>Lasiosphaeria</taxon>
    </lineage>
</organism>
<evidence type="ECO:0000313" key="2">
    <source>
        <dbReference type="EMBL" id="KAK3365564.1"/>
    </source>
</evidence>
<proteinExistence type="predicted"/>